<proteinExistence type="predicted"/>
<evidence type="ECO:0000256" key="1">
    <source>
        <dbReference type="SAM" id="Phobius"/>
    </source>
</evidence>
<dbReference type="InParanoid" id="A0A3Q3NF65"/>
<organism evidence="2 3">
    <name type="scientific">Mastacembelus armatus</name>
    <name type="common">zig-zag eel</name>
    <dbReference type="NCBI Taxonomy" id="205130"/>
    <lineage>
        <taxon>Eukaryota</taxon>
        <taxon>Metazoa</taxon>
        <taxon>Chordata</taxon>
        <taxon>Craniata</taxon>
        <taxon>Vertebrata</taxon>
        <taxon>Euteleostomi</taxon>
        <taxon>Actinopterygii</taxon>
        <taxon>Neopterygii</taxon>
        <taxon>Teleostei</taxon>
        <taxon>Neoteleostei</taxon>
        <taxon>Acanthomorphata</taxon>
        <taxon>Anabantaria</taxon>
        <taxon>Synbranchiformes</taxon>
        <taxon>Mastacembelidae</taxon>
        <taxon>Mastacembelus</taxon>
    </lineage>
</organism>
<name>A0A3Q3NF65_9TELE</name>
<reference evidence="2" key="2">
    <citation type="submission" date="2025-09" db="UniProtKB">
        <authorList>
            <consortium name="Ensembl"/>
        </authorList>
    </citation>
    <scope>IDENTIFICATION</scope>
</reference>
<dbReference type="AlphaFoldDB" id="A0A3Q3NF65"/>
<sequence length="72" mass="8291">MELALLSKARNQFLNDNASPSLAKIFLFNPECANRAHCVLVKYLLLWLAMSLQALNSYLFLLFLPLQTHSFY</sequence>
<evidence type="ECO:0000313" key="3">
    <source>
        <dbReference type="Proteomes" id="UP000261640"/>
    </source>
</evidence>
<reference evidence="2" key="1">
    <citation type="submission" date="2025-08" db="UniProtKB">
        <authorList>
            <consortium name="Ensembl"/>
        </authorList>
    </citation>
    <scope>IDENTIFICATION</scope>
</reference>
<dbReference type="Ensembl" id="ENSMAMT00000031928.2">
    <property type="protein sequence ID" value="ENSMAMP00000031119.2"/>
    <property type="gene ID" value="ENSMAMG00000020945.2"/>
</dbReference>
<evidence type="ECO:0000313" key="2">
    <source>
        <dbReference type="Ensembl" id="ENSMAMP00000031119.2"/>
    </source>
</evidence>
<dbReference type="Proteomes" id="UP000261640">
    <property type="component" value="Unplaced"/>
</dbReference>
<accession>A0A3Q3NF65</accession>
<keyword evidence="1" id="KW-0472">Membrane</keyword>
<keyword evidence="1" id="KW-1133">Transmembrane helix</keyword>
<protein>
    <submittedName>
        <fullName evidence="2">Uncharacterized protein</fullName>
    </submittedName>
</protein>
<keyword evidence="1" id="KW-0812">Transmembrane</keyword>
<keyword evidence="3" id="KW-1185">Reference proteome</keyword>
<feature type="transmembrane region" description="Helical" evidence="1">
    <location>
        <begin position="44"/>
        <end position="66"/>
    </location>
</feature>